<dbReference type="KEGG" id="aten:116294895"/>
<feature type="domain" description="C2H2-type" evidence="3">
    <location>
        <begin position="310"/>
        <end position="334"/>
    </location>
</feature>
<name>A0A6P8HT87_ACTTE</name>
<dbReference type="PANTHER" id="PTHR35378:SF1">
    <property type="entry name" value="C2H2-TYPE DOMAIN-CONTAINING PROTEIN"/>
    <property type="match status" value="1"/>
</dbReference>
<dbReference type="InterPro" id="IPR013087">
    <property type="entry name" value="Znf_C2H2_type"/>
</dbReference>
<proteinExistence type="predicted"/>
<dbReference type="PANTHER" id="PTHR35378">
    <property type="entry name" value="UNNAMED PRODUCT"/>
    <property type="match status" value="1"/>
</dbReference>
<feature type="domain" description="C2H2-type" evidence="3">
    <location>
        <begin position="285"/>
        <end position="309"/>
    </location>
</feature>
<sequence length="337" mass="40099">MDFSYVVLLKPSEIRFTTKYVKERFDNSIPLKETLTQLQKGEILIDDIPFIDVIWYQEKWEWYTLNNRRLWVFQQLEKSGQCQLIKTRRIERVENIFEYPALLYGSATLQANLQIKTESPCKKVSVQAAWNSRTAEGKVRKRRKESFEYHEMRVSVEENYSKHHTSGYQTYHKTCMVSEYKSRHHLSSSRNSRGRHRQSRINRNLSKRSSSSSLMKLVPSRRHTISRARELQEFEDRASKGTYGPICGIVTREFWQKKRYEFLQRVYSLHTGRLRDPGTITNVMFTCGVCYKSFKTRVRLEQHSEELMHYACVRCGRFFTSNTALGQHRIALTHYVY</sequence>
<evidence type="ECO:0000256" key="2">
    <source>
        <dbReference type="SAM" id="MobiDB-lite"/>
    </source>
</evidence>
<dbReference type="PROSITE" id="PS50157">
    <property type="entry name" value="ZINC_FINGER_C2H2_2"/>
    <property type="match status" value="2"/>
</dbReference>
<feature type="compositionally biased region" description="Basic residues" evidence="2">
    <location>
        <begin position="182"/>
        <end position="200"/>
    </location>
</feature>
<organism evidence="4 5">
    <name type="scientific">Actinia tenebrosa</name>
    <name type="common">Australian red waratah sea anemone</name>
    <dbReference type="NCBI Taxonomy" id="6105"/>
    <lineage>
        <taxon>Eukaryota</taxon>
        <taxon>Metazoa</taxon>
        <taxon>Cnidaria</taxon>
        <taxon>Anthozoa</taxon>
        <taxon>Hexacorallia</taxon>
        <taxon>Actiniaria</taxon>
        <taxon>Actiniidae</taxon>
        <taxon>Actinia</taxon>
    </lineage>
</organism>
<keyword evidence="1" id="KW-0479">Metal-binding</keyword>
<keyword evidence="1" id="KW-0863">Zinc-finger</keyword>
<feature type="region of interest" description="Disordered" evidence="2">
    <location>
        <begin position="182"/>
        <end position="219"/>
    </location>
</feature>
<dbReference type="SMART" id="SM00355">
    <property type="entry name" value="ZnF_C2H2"/>
    <property type="match status" value="2"/>
</dbReference>
<evidence type="ECO:0000313" key="4">
    <source>
        <dbReference type="Proteomes" id="UP000515163"/>
    </source>
</evidence>
<accession>A0A6P8HT87</accession>
<dbReference type="OrthoDB" id="449340at2759"/>
<evidence type="ECO:0000313" key="5">
    <source>
        <dbReference type="RefSeq" id="XP_031558443.1"/>
    </source>
</evidence>
<dbReference type="GeneID" id="116294895"/>
<dbReference type="Gene3D" id="3.30.160.60">
    <property type="entry name" value="Classic Zinc Finger"/>
    <property type="match status" value="1"/>
</dbReference>
<dbReference type="GO" id="GO:0008270">
    <property type="term" value="F:zinc ion binding"/>
    <property type="evidence" value="ECO:0007669"/>
    <property type="project" value="UniProtKB-KW"/>
</dbReference>
<dbReference type="RefSeq" id="XP_031558443.1">
    <property type="nucleotide sequence ID" value="XM_031702583.1"/>
</dbReference>
<keyword evidence="1" id="KW-0862">Zinc</keyword>
<dbReference type="InParanoid" id="A0A6P8HT87"/>
<evidence type="ECO:0000256" key="1">
    <source>
        <dbReference type="PROSITE-ProRule" id="PRU00042"/>
    </source>
</evidence>
<dbReference type="Proteomes" id="UP000515163">
    <property type="component" value="Unplaced"/>
</dbReference>
<reference evidence="5" key="1">
    <citation type="submission" date="2025-08" db="UniProtKB">
        <authorList>
            <consortium name="RefSeq"/>
        </authorList>
    </citation>
    <scope>IDENTIFICATION</scope>
    <source>
        <tissue evidence="5">Tentacle</tissue>
    </source>
</reference>
<feature type="compositionally biased region" description="Low complexity" evidence="2">
    <location>
        <begin position="201"/>
        <end position="217"/>
    </location>
</feature>
<gene>
    <name evidence="5" type="primary">LOC116294895</name>
</gene>
<dbReference type="AlphaFoldDB" id="A0A6P8HT87"/>
<dbReference type="PROSITE" id="PS00028">
    <property type="entry name" value="ZINC_FINGER_C2H2_1"/>
    <property type="match status" value="2"/>
</dbReference>
<keyword evidence="4" id="KW-1185">Reference proteome</keyword>
<protein>
    <submittedName>
        <fullName evidence="5">Uncharacterized protein LOC116294895</fullName>
    </submittedName>
</protein>
<evidence type="ECO:0000259" key="3">
    <source>
        <dbReference type="PROSITE" id="PS50157"/>
    </source>
</evidence>